<evidence type="ECO:0000313" key="8">
    <source>
        <dbReference type="EMBL" id="ORY77860.1"/>
    </source>
</evidence>
<dbReference type="InterPro" id="IPR027417">
    <property type="entry name" value="P-loop_NTPase"/>
</dbReference>
<evidence type="ECO:0000256" key="5">
    <source>
        <dbReference type="SAM" id="Phobius"/>
    </source>
</evidence>
<keyword evidence="3 5" id="KW-1133">Transmembrane helix</keyword>
<dbReference type="SUPFAM" id="SSF90123">
    <property type="entry name" value="ABC transporter transmembrane region"/>
    <property type="match status" value="1"/>
</dbReference>
<dbReference type="EMBL" id="MCOG01000018">
    <property type="protein sequence ID" value="ORY77860.1"/>
    <property type="molecule type" value="Genomic_DNA"/>
</dbReference>
<feature type="transmembrane region" description="Helical" evidence="5">
    <location>
        <begin position="250"/>
        <end position="269"/>
    </location>
</feature>
<dbReference type="PANTHER" id="PTHR24221">
    <property type="entry name" value="ATP-BINDING CASSETTE SUB-FAMILY B"/>
    <property type="match status" value="1"/>
</dbReference>
<evidence type="ECO:0000256" key="2">
    <source>
        <dbReference type="ARBA" id="ARBA00022692"/>
    </source>
</evidence>
<dbReference type="PANTHER" id="PTHR24221:SF503">
    <property type="entry name" value="MITOCHONDRIAL POTASSIUM CHANNEL ATP-BINDING SUBUNIT"/>
    <property type="match status" value="1"/>
</dbReference>
<dbReference type="GO" id="GO:0016020">
    <property type="term" value="C:membrane"/>
    <property type="evidence" value="ECO:0007669"/>
    <property type="project" value="UniProtKB-SubCell"/>
</dbReference>
<evidence type="ECO:0000256" key="3">
    <source>
        <dbReference type="ARBA" id="ARBA00022989"/>
    </source>
</evidence>
<dbReference type="OrthoDB" id="6500128at2759"/>
<keyword evidence="9" id="KW-1185">Reference proteome</keyword>
<dbReference type="InterPro" id="IPR011527">
    <property type="entry name" value="ABC1_TM_dom"/>
</dbReference>
<dbReference type="STRING" id="1754190.A0A1Y2F1X2"/>
<dbReference type="Gene3D" id="3.40.50.300">
    <property type="entry name" value="P-loop containing nucleotide triphosphate hydrolases"/>
    <property type="match status" value="2"/>
</dbReference>
<evidence type="ECO:0000256" key="4">
    <source>
        <dbReference type="ARBA" id="ARBA00023136"/>
    </source>
</evidence>
<feature type="domain" description="ABC transmembrane type-1" evidence="7">
    <location>
        <begin position="85"/>
        <end position="211"/>
    </location>
</feature>
<dbReference type="SUPFAM" id="SSF52540">
    <property type="entry name" value="P-loop containing nucleoside triphosphate hydrolases"/>
    <property type="match status" value="2"/>
</dbReference>
<dbReference type="AlphaFoldDB" id="A0A1Y2F1X2"/>
<dbReference type="Proteomes" id="UP000193920">
    <property type="component" value="Unassembled WGS sequence"/>
</dbReference>
<keyword evidence="4 5" id="KW-0472">Membrane</keyword>
<dbReference type="InterPro" id="IPR017871">
    <property type="entry name" value="ABC_transporter-like_CS"/>
</dbReference>
<evidence type="ECO:0000256" key="1">
    <source>
        <dbReference type="ARBA" id="ARBA00004141"/>
    </source>
</evidence>
<comment type="subcellular location">
    <subcellularLocation>
        <location evidence="1">Membrane</location>
        <topology evidence="1">Multi-pass membrane protein</topology>
    </subcellularLocation>
</comment>
<dbReference type="PROSITE" id="PS50929">
    <property type="entry name" value="ABC_TM1F"/>
    <property type="match status" value="1"/>
</dbReference>
<proteinExistence type="predicted"/>
<organism evidence="8 9">
    <name type="scientific">Neocallimastix californiae</name>
    <dbReference type="NCBI Taxonomy" id="1754190"/>
    <lineage>
        <taxon>Eukaryota</taxon>
        <taxon>Fungi</taxon>
        <taxon>Fungi incertae sedis</taxon>
        <taxon>Chytridiomycota</taxon>
        <taxon>Chytridiomycota incertae sedis</taxon>
        <taxon>Neocallimastigomycetes</taxon>
        <taxon>Neocallimastigales</taxon>
        <taxon>Neocallimastigaceae</taxon>
        <taxon>Neocallimastix</taxon>
    </lineage>
</organism>
<dbReference type="PROSITE" id="PS50893">
    <property type="entry name" value="ABC_TRANSPORTER_2"/>
    <property type="match status" value="1"/>
</dbReference>
<dbReference type="Pfam" id="PF00005">
    <property type="entry name" value="ABC_tran"/>
    <property type="match status" value="1"/>
</dbReference>
<accession>A0A1Y2F1X2</accession>
<dbReference type="Pfam" id="PF00664">
    <property type="entry name" value="ABC_membrane"/>
    <property type="match status" value="1"/>
</dbReference>
<keyword evidence="2 5" id="KW-0812">Transmembrane</keyword>
<dbReference type="InterPro" id="IPR039421">
    <property type="entry name" value="Type_1_exporter"/>
</dbReference>
<evidence type="ECO:0000259" key="7">
    <source>
        <dbReference type="PROSITE" id="PS50929"/>
    </source>
</evidence>
<sequence length="433" mass="48353">MKLLQHWMINQKKIVQVALDSIRSGRTTVVIAHRLSTIKNADTIIVMNQGLIVETGSIFNGATQPLLAYFVASALNIFNQRGQELLDKASEYLSYFFRKEMYDSMIQQEVAFFDMNTTNAVIDNKNKIINKNKSAATTPSYPPRGSTGLLTAKLTIEANSIQDLKTALGSIIENITTVIVGFIIAFLNSWKFSLFLVIMIPFLLIALLPYTIKKIIISSLEIGFSNAITFVVYLLGFYFGVVFMKNDQIQFVHLFRVLMVIIFSTQAVGRTSSAALDYNKAVGSFINILKIIDHDATDEEIVDAAKKANIHDFVMFIPEKYNTFIVGRIGTTQISGGQKQCIAIARAIIRNPLILLLDEATSALDAESELVIKQALEEVSEGCTTITIAHRLSTIKNEDVIVVMKEGKLVEQGNHEELISKKKSFKLYLLKIY</sequence>
<reference evidence="8 9" key="1">
    <citation type="submission" date="2016-08" db="EMBL/GenBank/DDBJ databases">
        <title>A Parts List for Fungal Cellulosomes Revealed by Comparative Genomics.</title>
        <authorList>
            <consortium name="DOE Joint Genome Institute"/>
            <person name="Haitjema C.H."/>
            <person name="Gilmore S.P."/>
            <person name="Henske J.K."/>
            <person name="Solomon K.V."/>
            <person name="De Groot R."/>
            <person name="Kuo A."/>
            <person name="Mondo S.J."/>
            <person name="Salamov A.A."/>
            <person name="Labutti K."/>
            <person name="Zhao Z."/>
            <person name="Chiniquy J."/>
            <person name="Barry K."/>
            <person name="Brewer H.M."/>
            <person name="Purvine S.O."/>
            <person name="Wright A.T."/>
            <person name="Boxma B."/>
            <person name="Van Alen T."/>
            <person name="Hackstein J.H."/>
            <person name="Baker S.E."/>
            <person name="Grigoriev I.V."/>
            <person name="O'Malley M.A."/>
        </authorList>
    </citation>
    <scope>NUCLEOTIDE SEQUENCE [LARGE SCALE GENOMIC DNA]</scope>
    <source>
        <strain evidence="8 9">G1</strain>
    </source>
</reference>
<dbReference type="PROSITE" id="PS00211">
    <property type="entry name" value="ABC_TRANSPORTER_1"/>
    <property type="match status" value="1"/>
</dbReference>
<gene>
    <name evidence="8" type="ORF">LY90DRAFT_665117</name>
</gene>
<dbReference type="Gene3D" id="1.20.1560.10">
    <property type="entry name" value="ABC transporter type 1, transmembrane domain"/>
    <property type="match status" value="2"/>
</dbReference>
<feature type="transmembrane region" description="Helical" evidence="5">
    <location>
        <begin position="192"/>
        <end position="212"/>
    </location>
</feature>
<feature type="domain" description="ABC transporter" evidence="6">
    <location>
        <begin position="184"/>
        <end position="431"/>
    </location>
</feature>
<dbReference type="GO" id="GO:0140359">
    <property type="term" value="F:ABC-type transporter activity"/>
    <property type="evidence" value="ECO:0007669"/>
    <property type="project" value="InterPro"/>
</dbReference>
<name>A0A1Y2F1X2_9FUNG</name>
<feature type="transmembrane region" description="Helical" evidence="5">
    <location>
        <begin position="224"/>
        <end position="244"/>
    </location>
</feature>
<dbReference type="GO" id="GO:0005524">
    <property type="term" value="F:ATP binding"/>
    <property type="evidence" value="ECO:0007669"/>
    <property type="project" value="InterPro"/>
</dbReference>
<evidence type="ECO:0000259" key="6">
    <source>
        <dbReference type="PROSITE" id="PS50893"/>
    </source>
</evidence>
<evidence type="ECO:0000313" key="9">
    <source>
        <dbReference type="Proteomes" id="UP000193920"/>
    </source>
</evidence>
<protein>
    <submittedName>
        <fullName evidence="8">p-loop containing nucleoside triphosphate hydrolase protein</fullName>
    </submittedName>
</protein>
<comment type="caution">
    <text evidence="8">The sequence shown here is derived from an EMBL/GenBank/DDBJ whole genome shotgun (WGS) entry which is preliminary data.</text>
</comment>
<keyword evidence="8" id="KW-0378">Hydrolase</keyword>
<dbReference type="InterPro" id="IPR036640">
    <property type="entry name" value="ABC1_TM_sf"/>
</dbReference>
<dbReference type="GO" id="GO:0016887">
    <property type="term" value="F:ATP hydrolysis activity"/>
    <property type="evidence" value="ECO:0007669"/>
    <property type="project" value="InterPro"/>
</dbReference>
<feature type="transmembrane region" description="Helical" evidence="5">
    <location>
        <begin position="167"/>
        <end position="186"/>
    </location>
</feature>
<dbReference type="InterPro" id="IPR003439">
    <property type="entry name" value="ABC_transporter-like_ATP-bd"/>
</dbReference>